<feature type="region of interest" description="Disordered" evidence="4">
    <location>
        <begin position="65"/>
        <end position="84"/>
    </location>
</feature>
<dbReference type="PANTHER" id="PTHR33359">
    <property type="entry name" value="MOLYBDOPTERIN SYNTHASE SULFUR CARRIER SUBUNIT"/>
    <property type="match status" value="1"/>
</dbReference>
<evidence type="ECO:0000256" key="2">
    <source>
        <dbReference type="ARBA" id="ARBA00024200"/>
    </source>
</evidence>
<dbReference type="InterPro" id="IPR044672">
    <property type="entry name" value="MOCS2A"/>
</dbReference>
<evidence type="ECO:0000256" key="4">
    <source>
        <dbReference type="SAM" id="MobiDB-lite"/>
    </source>
</evidence>
<dbReference type="Pfam" id="PF02597">
    <property type="entry name" value="ThiS"/>
    <property type="match status" value="1"/>
</dbReference>
<dbReference type="SUPFAM" id="SSF54285">
    <property type="entry name" value="MoaD/ThiS"/>
    <property type="match status" value="1"/>
</dbReference>
<sequence length="84" mass="9396">MIRLLYFASLRDRLGVEREELALPEEVKNVAALRCYLAARGAPWNRVFDEEETVLAAVNQEMAQDDTPVRDGDEVGFFPPVTGG</sequence>
<dbReference type="NCBIfam" id="TIGR01682">
    <property type="entry name" value="moaD"/>
    <property type="match status" value="1"/>
</dbReference>
<protein>
    <recommendedName>
        <fullName evidence="3">Molybdopterin synthase sulfur carrier subunit</fullName>
    </recommendedName>
</protein>
<dbReference type="InterPro" id="IPR003749">
    <property type="entry name" value="ThiS/MoaD-like"/>
</dbReference>
<evidence type="ECO:0000313" key="5">
    <source>
        <dbReference type="EMBL" id="HHH13820.1"/>
    </source>
</evidence>
<evidence type="ECO:0000256" key="1">
    <source>
        <dbReference type="ARBA" id="ARBA00022741"/>
    </source>
</evidence>
<name>A0A7C5N0I2_9GAMM</name>
<comment type="similarity">
    <text evidence="2">Belongs to the MoaD family.</text>
</comment>
<dbReference type="InterPro" id="IPR016155">
    <property type="entry name" value="Mopterin_synth/thiamin_S_b"/>
</dbReference>
<dbReference type="GO" id="GO:0006777">
    <property type="term" value="P:Mo-molybdopterin cofactor biosynthetic process"/>
    <property type="evidence" value="ECO:0007669"/>
    <property type="project" value="InterPro"/>
</dbReference>
<dbReference type="Gene3D" id="3.10.20.30">
    <property type="match status" value="1"/>
</dbReference>
<reference evidence="5" key="1">
    <citation type="journal article" date="2020" name="mSystems">
        <title>Genome- and Community-Level Interaction Insights into Carbon Utilization and Element Cycling Functions of Hydrothermarchaeota in Hydrothermal Sediment.</title>
        <authorList>
            <person name="Zhou Z."/>
            <person name="Liu Y."/>
            <person name="Xu W."/>
            <person name="Pan J."/>
            <person name="Luo Z.H."/>
            <person name="Li M."/>
        </authorList>
    </citation>
    <scope>NUCLEOTIDE SEQUENCE [LARGE SCALE GENOMIC DNA]</scope>
    <source>
        <strain evidence="5">HyVt-535</strain>
    </source>
</reference>
<dbReference type="GO" id="GO:0000166">
    <property type="term" value="F:nucleotide binding"/>
    <property type="evidence" value="ECO:0007669"/>
    <property type="project" value="UniProtKB-KW"/>
</dbReference>
<gene>
    <name evidence="5" type="primary">moaD</name>
    <name evidence="5" type="ORF">ENJ98_06240</name>
</gene>
<comment type="caution">
    <text evidence="5">The sequence shown here is derived from an EMBL/GenBank/DDBJ whole genome shotgun (WGS) entry which is preliminary data.</text>
</comment>
<dbReference type="GO" id="GO:1990133">
    <property type="term" value="C:molybdopterin adenylyltransferase complex"/>
    <property type="evidence" value="ECO:0007669"/>
    <property type="project" value="TreeGrafter"/>
</dbReference>
<keyword evidence="1" id="KW-0547">Nucleotide-binding</keyword>
<dbReference type="Proteomes" id="UP000886100">
    <property type="component" value="Unassembled WGS sequence"/>
</dbReference>
<dbReference type="AlphaFoldDB" id="A0A7C5N0I2"/>
<dbReference type="PANTHER" id="PTHR33359:SF1">
    <property type="entry name" value="MOLYBDOPTERIN SYNTHASE SULFUR CARRIER SUBUNIT"/>
    <property type="match status" value="1"/>
</dbReference>
<organism evidence="5">
    <name type="scientific">Thiolapillus brandeum</name>
    <dbReference type="NCBI Taxonomy" id="1076588"/>
    <lineage>
        <taxon>Bacteria</taxon>
        <taxon>Pseudomonadati</taxon>
        <taxon>Pseudomonadota</taxon>
        <taxon>Gammaproteobacteria</taxon>
        <taxon>Chromatiales</taxon>
        <taxon>Sedimenticolaceae</taxon>
        <taxon>Thiolapillus</taxon>
    </lineage>
</organism>
<evidence type="ECO:0000256" key="3">
    <source>
        <dbReference type="ARBA" id="ARBA00024247"/>
    </source>
</evidence>
<proteinExistence type="inferred from homology"/>
<dbReference type="InterPro" id="IPR012675">
    <property type="entry name" value="Beta-grasp_dom_sf"/>
</dbReference>
<dbReference type="EMBL" id="DROM01000375">
    <property type="protein sequence ID" value="HHH13820.1"/>
    <property type="molecule type" value="Genomic_DNA"/>
</dbReference>
<accession>A0A7C5N0I2</accession>
<dbReference type="CDD" id="cd00754">
    <property type="entry name" value="Ubl_MoaD"/>
    <property type="match status" value="1"/>
</dbReference>